<organism evidence="1">
    <name type="scientific">uncultured Caudovirales phage</name>
    <dbReference type="NCBI Taxonomy" id="2100421"/>
    <lineage>
        <taxon>Viruses</taxon>
        <taxon>Duplodnaviria</taxon>
        <taxon>Heunggongvirae</taxon>
        <taxon>Uroviricota</taxon>
        <taxon>Caudoviricetes</taxon>
        <taxon>Peduoviridae</taxon>
        <taxon>Maltschvirus</taxon>
        <taxon>Maltschvirus maltsch</taxon>
    </lineage>
</organism>
<protein>
    <submittedName>
        <fullName evidence="1">Uncharacterized protein</fullName>
    </submittedName>
</protein>
<evidence type="ECO:0000313" key="1">
    <source>
        <dbReference type="EMBL" id="CAB4140180.1"/>
    </source>
</evidence>
<sequence length="64" mass="7760">MLKQDYKANEYMTFNSSRVLEFKETYIQAVKLNKKSFVFKGRLFLTAFAKHFLNYLENKFKTLH</sequence>
<name>A0A6J5M540_9CAUD</name>
<reference evidence="1" key="1">
    <citation type="submission" date="2020-04" db="EMBL/GenBank/DDBJ databases">
        <authorList>
            <person name="Chiriac C."/>
            <person name="Salcher M."/>
            <person name="Ghai R."/>
            <person name="Kavagutti S V."/>
        </authorList>
    </citation>
    <scope>NUCLEOTIDE SEQUENCE</scope>
</reference>
<accession>A0A6J5M540</accession>
<gene>
    <name evidence="1" type="ORF">UFOVP396_17</name>
</gene>
<dbReference type="EMBL" id="LR796381">
    <property type="protein sequence ID" value="CAB4140180.1"/>
    <property type="molecule type" value="Genomic_DNA"/>
</dbReference>
<proteinExistence type="predicted"/>